<proteinExistence type="predicted"/>
<reference evidence="2" key="1">
    <citation type="submission" date="2013-04" db="EMBL/GenBank/DDBJ databases">
        <authorList>
            <person name="Qu J."/>
            <person name="Murali S.C."/>
            <person name="Bandaranaike D."/>
            <person name="Bellair M."/>
            <person name="Blankenburg K."/>
            <person name="Chao H."/>
            <person name="Dinh H."/>
            <person name="Doddapaneni H."/>
            <person name="Downs B."/>
            <person name="Dugan-Rocha S."/>
            <person name="Elkadiri S."/>
            <person name="Gnanaolivu R.D."/>
            <person name="Hernandez B."/>
            <person name="Javaid M."/>
            <person name="Jayaseelan J.C."/>
            <person name="Lee S."/>
            <person name="Li M."/>
            <person name="Ming W."/>
            <person name="Munidasa M."/>
            <person name="Muniz J."/>
            <person name="Nguyen L."/>
            <person name="Ongeri F."/>
            <person name="Osuji N."/>
            <person name="Pu L.-L."/>
            <person name="Puazo M."/>
            <person name="Qu C."/>
            <person name="Quiroz J."/>
            <person name="Raj R."/>
            <person name="Weissenberger G."/>
            <person name="Xin Y."/>
            <person name="Zou X."/>
            <person name="Han Y."/>
            <person name="Richards S."/>
            <person name="Worley K."/>
            <person name="Muzny D."/>
            <person name="Gibbs R."/>
        </authorList>
    </citation>
    <scope>NUCLEOTIDE SEQUENCE</scope>
    <source>
        <strain evidence="2">Sampled in the wild</strain>
    </source>
</reference>
<organism evidence="2 3">
    <name type="scientific">Ladona fulva</name>
    <name type="common">Scarce chaser dragonfly</name>
    <name type="synonym">Libellula fulva</name>
    <dbReference type="NCBI Taxonomy" id="123851"/>
    <lineage>
        <taxon>Eukaryota</taxon>
        <taxon>Metazoa</taxon>
        <taxon>Ecdysozoa</taxon>
        <taxon>Arthropoda</taxon>
        <taxon>Hexapoda</taxon>
        <taxon>Insecta</taxon>
        <taxon>Pterygota</taxon>
        <taxon>Palaeoptera</taxon>
        <taxon>Odonata</taxon>
        <taxon>Epiprocta</taxon>
        <taxon>Anisoptera</taxon>
        <taxon>Libelluloidea</taxon>
        <taxon>Libellulidae</taxon>
        <taxon>Ladona</taxon>
    </lineage>
</organism>
<gene>
    <name evidence="2" type="ORF">J437_LFUL002055</name>
</gene>
<sequence length="316" mass="35426">MAGYNHLPTYCRHRTLTIDEEKRKPRLSNGSKILVLKRKELIQKSFRQKMGLIVDVPKPGYGTSNDGNTARRFFADPKLSLEVTDGTVSGTVNGTAEADSSSTRSDIPELLVEETSFEDERQEKFSIISEHERHFKRFNMVGRELVIKLNHIKDFHNPIVWFDDAVDSILKHIKSKNVNAGDYLGLSIANEADPAKSISISFRRADQLVSDVITDTIAKVVQSNESFLVSSPLVISVHHVALPVGRGRCKKSIQLSDFNDFCRKKRSIIVINNSDSLCLARAIVVSISRHADDLATQKRVIRDVGLIQTQRSLTLC</sequence>
<protein>
    <submittedName>
        <fullName evidence="2">Uncharacterized protein</fullName>
    </submittedName>
</protein>
<comment type="caution">
    <text evidence="2">The sequence shown here is derived from an EMBL/GenBank/DDBJ whole genome shotgun (WGS) entry which is preliminary data.</text>
</comment>
<dbReference type="AlphaFoldDB" id="A0A8K0JWD3"/>
<evidence type="ECO:0000313" key="3">
    <source>
        <dbReference type="Proteomes" id="UP000792457"/>
    </source>
</evidence>
<name>A0A8K0JWD3_LADFU</name>
<dbReference type="OrthoDB" id="6740702at2759"/>
<accession>A0A8K0JWD3</accession>
<keyword evidence="3" id="KW-1185">Reference proteome</keyword>
<evidence type="ECO:0000256" key="1">
    <source>
        <dbReference type="SAM" id="MobiDB-lite"/>
    </source>
</evidence>
<reference evidence="2" key="2">
    <citation type="submission" date="2017-10" db="EMBL/GenBank/DDBJ databases">
        <title>Ladona fulva Genome sequencing and assembly.</title>
        <authorList>
            <person name="Murali S."/>
            <person name="Richards S."/>
            <person name="Bandaranaike D."/>
            <person name="Bellair M."/>
            <person name="Blankenburg K."/>
            <person name="Chao H."/>
            <person name="Dinh H."/>
            <person name="Doddapaneni H."/>
            <person name="Dugan-Rocha S."/>
            <person name="Elkadiri S."/>
            <person name="Gnanaolivu R."/>
            <person name="Hernandez B."/>
            <person name="Skinner E."/>
            <person name="Javaid M."/>
            <person name="Lee S."/>
            <person name="Li M."/>
            <person name="Ming W."/>
            <person name="Munidasa M."/>
            <person name="Muniz J."/>
            <person name="Nguyen L."/>
            <person name="Hughes D."/>
            <person name="Osuji N."/>
            <person name="Pu L.-L."/>
            <person name="Puazo M."/>
            <person name="Qu C."/>
            <person name="Quiroz J."/>
            <person name="Raj R."/>
            <person name="Weissenberger G."/>
            <person name="Xin Y."/>
            <person name="Zou X."/>
            <person name="Han Y."/>
            <person name="Worley K."/>
            <person name="Muzny D."/>
            <person name="Gibbs R."/>
        </authorList>
    </citation>
    <scope>NUCLEOTIDE SEQUENCE</scope>
    <source>
        <strain evidence="2">Sampled in the wild</strain>
    </source>
</reference>
<dbReference type="EMBL" id="KZ308152">
    <property type="protein sequence ID" value="KAG8223107.1"/>
    <property type="molecule type" value="Genomic_DNA"/>
</dbReference>
<feature type="region of interest" description="Disordered" evidence="1">
    <location>
        <begin position="86"/>
        <end position="105"/>
    </location>
</feature>
<evidence type="ECO:0000313" key="2">
    <source>
        <dbReference type="EMBL" id="KAG8223107.1"/>
    </source>
</evidence>
<dbReference type="Proteomes" id="UP000792457">
    <property type="component" value="Unassembled WGS sequence"/>
</dbReference>